<keyword evidence="2" id="KW-0472">Membrane</keyword>
<evidence type="ECO:0000256" key="1">
    <source>
        <dbReference type="SAM" id="MobiDB-lite"/>
    </source>
</evidence>
<name>A0A517MA29_9BACT</name>
<sequence>MHRRKRTVAFFVWPILAATGIIVLLLLQWTQLASPKGPTIAVAHSIVSTRAVPSPRTLPVTAPSFSGIDQMDAARLSAAAHSGRIDHEANYPSLLPAAPSAAVSLHAPLLETNDELAGLESREPPTQPFNAASTRTNSLEDLGPEEESDAQIPATLAIQRSSIGNQSRAWPETPVLIAMLSEPALQTHAGNWSAEVEQQLLELQNLQTLGDSAAGPILQRLSTLAAEGLAAAEALGDRQAQVECLCGAHALQRRLAVWIPVWETTRNAPTQFVAASHTLSIQTDEIERRANKVAEICDQTGDAEAWKNFLLLERIIDPRQANDPARRRLTAQRLLSRLEWEGLSEEQQSWLEAAEIQDFALAVRPWAEGPVNYRRLLEQIERQEADSIDLAGIDVAATNQALRFGGGDASQQVAQAINTYYRNANLRLSISETMLNRILPAMPDKDVPVSQTIRGTRIGGTSHVASGLRISLLPSPDSWNLQLQTDGHVLANTVGRNGPVTVHNTSNANFAADTDLRITRHGLQIQPSNATVDQQTKLRALNTDYDGFPLIGSLVRGFALSKYEETREETRHLTTSRMERQIADGIDTQLETEIVSKTERLTDQLLGPLARLRLAPTVVDLQTDEDRLSARYRLAGDWQLAAYTPRPRAMSDALLSVQVHQSALNNTFERLAPKNEPQAIRDVATELLQMFGQSTDNLPDDLPSDVRVQFSNTRPVTTEIKDDRLWLTFRIVRLTRDGGLDLRHFIVRACFRGERDGLQARLVRDGSLSIKGARMSMGQRVTVRAIFNKILSENRPLPLTANRLAENPSMAETEISQLELRDGWIAMAITPQRFAYQETPASQSPSESERPTWEVSHPQPQHVGPAPVEKQATRMNTARQQRHAPAPVISLQPATNRMDRR</sequence>
<keyword evidence="4" id="KW-1185">Reference proteome</keyword>
<evidence type="ECO:0000313" key="3">
    <source>
        <dbReference type="EMBL" id="QDS91647.1"/>
    </source>
</evidence>
<dbReference type="Proteomes" id="UP000320672">
    <property type="component" value="Chromosome"/>
</dbReference>
<dbReference type="KEGG" id="rml:FF011L_03780"/>
<protein>
    <submittedName>
        <fullName evidence="3">Uncharacterized protein</fullName>
    </submittedName>
</protein>
<dbReference type="RefSeq" id="WP_145349705.1">
    <property type="nucleotide sequence ID" value="NZ_CP036262.1"/>
</dbReference>
<accession>A0A517MA29</accession>
<feature type="region of interest" description="Disordered" evidence="1">
    <location>
        <begin position="837"/>
        <end position="901"/>
    </location>
</feature>
<gene>
    <name evidence="3" type="ORF">FF011L_03780</name>
</gene>
<dbReference type="EMBL" id="CP036262">
    <property type="protein sequence ID" value="QDS91647.1"/>
    <property type="molecule type" value="Genomic_DNA"/>
</dbReference>
<keyword evidence="2" id="KW-1133">Transmembrane helix</keyword>
<organism evidence="3 4">
    <name type="scientific">Roseimaritima multifibrata</name>
    <dbReference type="NCBI Taxonomy" id="1930274"/>
    <lineage>
        <taxon>Bacteria</taxon>
        <taxon>Pseudomonadati</taxon>
        <taxon>Planctomycetota</taxon>
        <taxon>Planctomycetia</taxon>
        <taxon>Pirellulales</taxon>
        <taxon>Pirellulaceae</taxon>
        <taxon>Roseimaritima</taxon>
    </lineage>
</organism>
<dbReference type="AlphaFoldDB" id="A0A517MA29"/>
<proteinExistence type="predicted"/>
<evidence type="ECO:0000313" key="4">
    <source>
        <dbReference type="Proteomes" id="UP000320672"/>
    </source>
</evidence>
<keyword evidence="2" id="KW-0812">Transmembrane</keyword>
<dbReference type="OrthoDB" id="245674at2"/>
<reference evidence="3 4" key="1">
    <citation type="submission" date="2019-02" db="EMBL/GenBank/DDBJ databases">
        <title>Deep-cultivation of Planctomycetes and their phenomic and genomic characterization uncovers novel biology.</title>
        <authorList>
            <person name="Wiegand S."/>
            <person name="Jogler M."/>
            <person name="Boedeker C."/>
            <person name="Pinto D."/>
            <person name="Vollmers J."/>
            <person name="Rivas-Marin E."/>
            <person name="Kohn T."/>
            <person name="Peeters S.H."/>
            <person name="Heuer A."/>
            <person name="Rast P."/>
            <person name="Oberbeckmann S."/>
            <person name="Bunk B."/>
            <person name="Jeske O."/>
            <person name="Meyerdierks A."/>
            <person name="Storesund J.E."/>
            <person name="Kallscheuer N."/>
            <person name="Luecker S."/>
            <person name="Lage O.M."/>
            <person name="Pohl T."/>
            <person name="Merkel B.J."/>
            <person name="Hornburger P."/>
            <person name="Mueller R.-W."/>
            <person name="Bruemmer F."/>
            <person name="Labrenz M."/>
            <person name="Spormann A.M."/>
            <person name="Op den Camp H."/>
            <person name="Overmann J."/>
            <person name="Amann R."/>
            <person name="Jetten M.S.M."/>
            <person name="Mascher T."/>
            <person name="Medema M.H."/>
            <person name="Devos D.P."/>
            <person name="Kaster A.-K."/>
            <person name="Ovreas L."/>
            <person name="Rohde M."/>
            <person name="Galperin M.Y."/>
            <person name="Jogler C."/>
        </authorList>
    </citation>
    <scope>NUCLEOTIDE SEQUENCE [LARGE SCALE GENOMIC DNA]</scope>
    <source>
        <strain evidence="3 4">FF011L</strain>
    </source>
</reference>
<evidence type="ECO:0000256" key="2">
    <source>
        <dbReference type="SAM" id="Phobius"/>
    </source>
</evidence>
<feature type="transmembrane region" description="Helical" evidence="2">
    <location>
        <begin position="7"/>
        <end position="29"/>
    </location>
</feature>